<dbReference type="Proteomes" id="UP000000763">
    <property type="component" value="Chromosome 7"/>
</dbReference>
<protein>
    <submittedName>
        <fullName evidence="1">Uncharacterized protein</fullName>
    </submittedName>
</protein>
<proteinExistence type="predicted"/>
<gene>
    <name evidence="1" type="primary">OSJNBa0077F02.107</name>
</gene>
<dbReference type="EMBL" id="AP005247">
    <property type="protein sequence ID" value="BAC20849.1"/>
    <property type="molecule type" value="Genomic_DNA"/>
</dbReference>
<dbReference type="AlphaFoldDB" id="Q8H372"/>
<evidence type="ECO:0000313" key="1">
    <source>
        <dbReference type="EMBL" id="BAC20849.1"/>
    </source>
</evidence>
<organism evidence="1 2">
    <name type="scientific">Oryza sativa subsp. japonica</name>
    <name type="common">Rice</name>
    <dbReference type="NCBI Taxonomy" id="39947"/>
    <lineage>
        <taxon>Eukaryota</taxon>
        <taxon>Viridiplantae</taxon>
        <taxon>Streptophyta</taxon>
        <taxon>Embryophyta</taxon>
        <taxon>Tracheophyta</taxon>
        <taxon>Spermatophyta</taxon>
        <taxon>Magnoliopsida</taxon>
        <taxon>Liliopsida</taxon>
        <taxon>Poales</taxon>
        <taxon>Poaceae</taxon>
        <taxon>BOP clade</taxon>
        <taxon>Oryzoideae</taxon>
        <taxon>Oryzeae</taxon>
        <taxon>Oryzinae</taxon>
        <taxon>Oryza</taxon>
        <taxon>Oryza sativa</taxon>
    </lineage>
</organism>
<name>Q8H372_ORYSJ</name>
<sequence>MSSANPSSAPVVEFPEHLSRQVAVPSLQNQHQFFLDPISDTDPTQFINAKTNKVLFRRTNPILGHWTGTDDSNSLGRCHDYEFGCHVGTCGLPDDVVTKVPVLWSKLWAYLQLAASGVALVDKKQLPLGKYLLVALYQTLGSASAKTVVDTVIGTGGPWWLFQVCLNLHTIKVSKRSALTEARFPSADDPTEDDDGNKVSTSRCMSFGEAASYAGSELSAELFSDWFGNFCDGYPRDSRIWFAYDHSENFELPANFRFDKINHEVLTAAISPCILPVGIHQGRNI</sequence>
<reference evidence="2" key="2">
    <citation type="journal article" date="2008" name="Nucleic Acids Res.">
        <title>The rice annotation project database (RAP-DB): 2008 update.</title>
        <authorList>
            <consortium name="The rice annotation project (RAP)"/>
        </authorList>
    </citation>
    <scope>GENOME REANNOTATION</scope>
    <source>
        <strain evidence="2">cv. Nipponbare</strain>
    </source>
</reference>
<evidence type="ECO:0000313" key="2">
    <source>
        <dbReference type="Proteomes" id="UP000000763"/>
    </source>
</evidence>
<accession>Q8H372</accession>
<reference evidence="2" key="1">
    <citation type="journal article" date="2005" name="Nature">
        <title>The map-based sequence of the rice genome.</title>
        <authorList>
            <consortium name="International rice genome sequencing project (IRGSP)"/>
            <person name="Matsumoto T."/>
            <person name="Wu J."/>
            <person name="Kanamori H."/>
            <person name="Katayose Y."/>
            <person name="Fujisawa M."/>
            <person name="Namiki N."/>
            <person name="Mizuno H."/>
            <person name="Yamamoto K."/>
            <person name="Antonio B.A."/>
            <person name="Baba T."/>
            <person name="Sakata K."/>
            <person name="Nagamura Y."/>
            <person name="Aoki H."/>
            <person name="Arikawa K."/>
            <person name="Arita K."/>
            <person name="Bito T."/>
            <person name="Chiden Y."/>
            <person name="Fujitsuka N."/>
            <person name="Fukunaka R."/>
            <person name="Hamada M."/>
            <person name="Harada C."/>
            <person name="Hayashi A."/>
            <person name="Hijishita S."/>
            <person name="Honda M."/>
            <person name="Hosokawa S."/>
            <person name="Ichikawa Y."/>
            <person name="Idonuma A."/>
            <person name="Iijima M."/>
            <person name="Ikeda M."/>
            <person name="Ikeno M."/>
            <person name="Ito K."/>
            <person name="Ito S."/>
            <person name="Ito T."/>
            <person name="Ito Y."/>
            <person name="Ito Y."/>
            <person name="Iwabuchi A."/>
            <person name="Kamiya K."/>
            <person name="Karasawa W."/>
            <person name="Kurita K."/>
            <person name="Katagiri S."/>
            <person name="Kikuta A."/>
            <person name="Kobayashi H."/>
            <person name="Kobayashi N."/>
            <person name="Machita K."/>
            <person name="Maehara T."/>
            <person name="Masukawa M."/>
            <person name="Mizubayashi T."/>
            <person name="Mukai Y."/>
            <person name="Nagasaki H."/>
            <person name="Nagata Y."/>
            <person name="Naito S."/>
            <person name="Nakashima M."/>
            <person name="Nakama Y."/>
            <person name="Nakamichi Y."/>
            <person name="Nakamura M."/>
            <person name="Meguro A."/>
            <person name="Negishi M."/>
            <person name="Ohta I."/>
            <person name="Ohta T."/>
            <person name="Okamoto M."/>
            <person name="Ono N."/>
            <person name="Saji S."/>
            <person name="Sakaguchi M."/>
            <person name="Sakai K."/>
            <person name="Shibata M."/>
            <person name="Shimokawa T."/>
            <person name="Song J."/>
            <person name="Takazaki Y."/>
            <person name="Terasawa K."/>
            <person name="Tsugane M."/>
            <person name="Tsuji K."/>
            <person name="Ueda S."/>
            <person name="Waki K."/>
            <person name="Yamagata H."/>
            <person name="Yamamoto M."/>
            <person name="Yamamoto S."/>
            <person name="Yamane H."/>
            <person name="Yoshiki S."/>
            <person name="Yoshihara R."/>
            <person name="Yukawa K."/>
            <person name="Zhong H."/>
            <person name="Yano M."/>
            <person name="Yuan Q."/>
            <person name="Ouyang S."/>
            <person name="Liu J."/>
            <person name="Jones K.M."/>
            <person name="Gansberger K."/>
            <person name="Moffat K."/>
            <person name="Hill J."/>
            <person name="Bera J."/>
            <person name="Fadrosh D."/>
            <person name="Jin S."/>
            <person name="Johri S."/>
            <person name="Kim M."/>
            <person name="Overton L."/>
            <person name="Reardon M."/>
            <person name="Tsitrin T."/>
            <person name="Vuong H."/>
            <person name="Weaver B."/>
            <person name="Ciecko A."/>
            <person name="Tallon L."/>
            <person name="Jackson J."/>
            <person name="Pai G."/>
            <person name="Aken S.V."/>
            <person name="Utterback T."/>
            <person name="Reidmuller S."/>
            <person name="Feldblyum T."/>
            <person name="Hsiao J."/>
            <person name="Zismann V."/>
            <person name="Iobst S."/>
            <person name="de Vazeille A.R."/>
            <person name="Buell C.R."/>
            <person name="Ying K."/>
            <person name="Li Y."/>
            <person name="Lu T."/>
            <person name="Huang Y."/>
            <person name="Zhao Q."/>
            <person name="Feng Q."/>
            <person name="Zhang L."/>
            <person name="Zhu J."/>
            <person name="Weng Q."/>
            <person name="Mu J."/>
            <person name="Lu Y."/>
            <person name="Fan D."/>
            <person name="Liu Y."/>
            <person name="Guan J."/>
            <person name="Zhang Y."/>
            <person name="Yu S."/>
            <person name="Liu X."/>
            <person name="Zhang Y."/>
            <person name="Hong G."/>
            <person name="Han B."/>
            <person name="Choisne N."/>
            <person name="Demange N."/>
            <person name="Orjeda G."/>
            <person name="Samain S."/>
            <person name="Cattolico L."/>
            <person name="Pelletier E."/>
            <person name="Couloux A."/>
            <person name="Segurens B."/>
            <person name="Wincker P."/>
            <person name="D'Hont A."/>
            <person name="Scarpelli C."/>
            <person name="Weissenbach J."/>
            <person name="Salanoubat M."/>
            <person name="Quetier F."/>
            <person name="Yu Y."/>
            <person name="Kim H.R."/>
            <person name="Rambo T."/>
            <person name="Currie J."/>
            <person name="Collura K."/>
            <person name="Luo M."/>
            <person name="Yang T."/>
            <person name="Ammiraju J.S.S."/>
            <person name="Engler F."/>
            <person name="Soderlund C."/>
            <person name="Wing R.A."/>
            <person name="Palmer L.E."/>
            <person name="de la Bastide M."/>
            <person name="Spiegel L."/>
            <person name="Nascimento L."/>
            <person name="Zutavern T."/>
            <person name="O'Shaughnessy A."/>
            <person name="Dike S."/>
            <person name="Dedhia N."/>
            <person name="Preston R."/>
            <person name="Balija V."/>
            <person name="McCombie W.R."/>
            <person name="Chow T."/>
            <person name="Chen H."/>
            <person name="Chung M."/>
            <person name="Chen C."/>
            <person name="Shaw J."/>
            <person name="Wu H."/>
            <person name="Hsiao K."/>
            <person name="Chao Y."/>
            <person name="Chu M."/>
            <person name="Cheng C."/>
            <person name="Hour A."/>
            <person name="Lee P."/>
            <person name="Lin S."/>
            <person name="Lin Y."/>
            <person name="Liou J."/>
            <person name="Liu S."/>
            <person name="Hsing Y."/>
            <person name="Raghuvanshi S."/>
            <person name="Mohanty A."/>
            <person name="Bharti A.K."/>
            <person name="Gaur A."/>
            <person name="Gupta V."/>
            <person name="Kumar D."/>
            <person name="Ravi V."/>
            <person name="Vij S."/>
            <person name="Kapur A."/>
            <person name="Khurana P."/>
            <person name="Khurana P."/>
            <person name="Khurana J.P."/>
            <person name="Tyagi A.K."/>
            <person name="Gaikwad K."/>
            <person name="Singh A."/>
            <person name="Dalal V."/>
            <person name="Srivastava S."/>
            <person name="Dixit A."/>
            <person name="Pal A.K."/>
            <person name="Ghazi I.A."/>
            <person name="Yadav M."/>
            <person name="Pandit A."/>
            <person name="Bhargava A."/>
            <person name="Sureshbabu K."/>
            <person name="Batra K."/>
            <person name="Sharma T.R."/>
            <person name="Mohapatra T."/>
            <person name="Singh N.K."/>
            <person name="Messing J."/>
            <person name="Nelson A.B."/>
            <person name="Fuks G."/>
            <person name="Kavchok S."/>
            <person name="Keizer G."/>
            <person name="Linton E."/>
            <person name="Llaca V."/>
            <person name="Song R."/>
            <person name="Tanyolac B."/>
            <person name="Young S."/>
            <person name="Ho-Il K."/>
            <person name="Hahn J.H."/>
            <person name="Sangsakoo G."/>
            <person name="Vanavichit A."/>
            <person name="de Mattos Luiz.A.T."/>
            <person name="Zimmer P.D."/>
            <person name="Malone G."/>
            <person name="Dellagostin O."/>
            <person name="de Oliveira A.C."/>
            <person name="Bevan M."/>
            <person name="Bancroft I."/>
            <person name="Minx P."/>
            <person name="Cordum H."/>
            <person name="Wilson R."/>
            <person name="Cheng Z."/>
            <person name="Jin W."/>
            <person name="Jiang J."/>
            <person name="Leong S.A."/>
            <person name="Iwama H."/>
            <person name="Gojobori T."/>
            <person name="Itoh T."/>
            <person name="Niimura Y."/>
            <person name="Fujii Y."/>
            <person name="Habara T."/>
            <person name="Sakai H."/>
            <person name="Sato Y."/>
            <person name="Wilson G."/>
            <person name="Kumar K."/>
            <person name="McCouch S."/>
            <person name="Juretic N."/>
            <person name="Hoen D."/>
            <person name="Wright S."/>
            <person name="Bruskiewich R."/>
            <person name="Bureau T."/>
            <person name="Miyao A."/>
            <person name="Hirochika H."/>
            <person name="Nishikawa T."/>
            <person name="Kadowaki K."/>
            <person name="Sugiura M."/>
            <person name="Burr B."/>
            <person name="Sasaki T."/>
        </authorList>
    </citation>
    <scope>NUCLEOTIDE SEQUENCE [LARGE SCALE GENOMIC DNA]</scope>
    <source>
        <strain evidence="2">cv. Nipponbare</strain>
    </source>
</reference>